<feature type="compositionally biased region" description="Basic and acidic residues" evidence="1">
    <location>
        <begin position="68"/>
        <end position="79"/>
    </location>
</feature>
<proteinExistence type="predicted"/>
<evidence type="ECO:0000313" key="3">
    <source>
        <dbReference type="Proteomes" id="UP000006882"/>
    </source>
</evidence>
<protein>
    <submittedName>
        <fullName evidence="2">Uncharacterized protein</fullName>
    </submittedName>
</protein>
<dbReference type="AlphaFoldDB" id="A0A251MTU9"/>
<evidence type="ECO:0000256" key="1">
    <source>
        <dbReference type="SAM" id="MobiDB-lite"/>
    </source>
</evidence>
<evidence type="ECO:0000313" key="2">
    <source>
        <dbReference type="EMBL" id="ONH90515.1"/>
    </source>
</evidence>
<reference evidence="2 3" key="1">
    <citation type="journal article" date="2013" name="Nat. Genet.">
        <title>The high-quality draft genome of peach (Prunus persica) identifies unique patterns of genetic diversity, domestication and genome evolution.</title>
        <authorList>
            <consortium name="International Peach Genome Initiative"/>
            <person name="Verde I."/>
            <person name="Abbott A.G."/>
            <person name="Scalabrin S."/>
            <person name="Jung S."/>
            <person name="Shu S."/>
            <person name="Marroni F."/>
            <person name="Zhebentyayeva T."/>
            <person name="Dettori M.T."/>
            <person name="Grimwood J."/>
            <person name="Cattonaro F."/>
            <person name="Zuccolo A."/>
            <person name="Rossini L."/>
            <person name="Jenkins J."/>
            <person name="Vendramin E."/>
            <person name="Meisel L.A."/>
            <person name="Decroocq V."/>
            <person name="Sosinski B."/>
            <person name="Prochnik S."/>
            <person name="Mitros T."/>
            <person name="Policriti A."/>
            <person name="Cipriani G."/>
            <person name="Dondini L."/>
            <person name="Ficklin S."/>
            <person name="Goodstein D.M."/>
            <person name="Xuan P."/>
            <person name="Del Fabbro C."/>
            <person name="Aramini V."/>
            <person name="Copetti D."/>
            <person name="Gonzalez S."/>
            <person name="Horner D.S."/>
            <person name="Falchi R."/>
            <person name="Lucas S."/>
            <person name="Mica E."/>
            <person name="Maldonado J."/>
            <person name="Lazzari B."/>
            <person name="Bielenberg D."/>
            <person name="Pirona R."/>
            <person name="Miculan M."/>
            <person name="Barakat A."/>
            <person name="Testolin R."/>
            <person name="Stella A."/>
            <person name="Tartarini S."/>
            <person name="Tonutti P."/>
            <person name="Arus P."/>
            <person name="Orellana A."/>
            <person name="Wells C."/>
            <person name="Main D."/>
            <person name="Vizzotto G."/>
            <person name="Silva H."/>
            <person name="Salamini F."/>
            <person name="Schmutz J."/>
            <person name="Morgante M."/>
            <person name="Rokhsar D.S."/>
        </authorList>
    </citation>
    <scope>NUCLEOTIDE SEQUENCE [LARGE SCALE GENOMIC DNA]</scope>
    <source>
        <strain evidence="3">cv. Nemared</strain>
    </source>
</reference>
<keyword evidence="3" id="KW-1185">Reference proteome</keyword>
<dbReference type="EMBL" id="CM007658">
    <property type="protein sequence ID" value="ONH90515.1"/>
    <property type="molecule type" value="Genomic_DNA"/>
</dbReference>
<gene>
    <name evidence="2" type="ORF">PRUPE_8G058500</name>
</gene>
<feature type="region of interest" description="Disordered" evidence="1">
    <location>
        <begin position="68"/>
        <end position="96"/>
    </location>
</feature>
<accession>A0A251MTU9</accession>
<dbReference type="Gramene" id="ONH90515">
    <property type="protein sequence ID" value="ONH90515"/>
    <property type="gene ID" value="PRUPE_8G058500"/>
</dbReference>
<sequence length="149" mass="17088">MVLDETMNAGSQNWYIFTGFLQRPYMPGCIFAWRGTWTVAYEIKPFLPFLFLKKISALLSHFLLRATQSERKQSKEKHSSTTAGREPKPNSSSAVPRTHLRLLEGIPSARTSLPKFPISTFFVRLKPAHETRDCPLPSLFFNLLRDSEL</sequence>
<organism evidence="2 3">
    <name type="scientific">Prunus persica</name>
    <name type="common">Peach</name>
    <name type="synonym">Amygdalus persica</name>
    <dbReference type="NCBI Taxonomy" id="3760"/>
    <lineage>
        <taxon>Eukaryota</taxon>
        <taxon>Viridiplantae</taxon>
        <taxon>Streptophyta</taxon>
        <taxon>Embryophyta</taxon>
        <taxon>Tracheophyta</taxon>
        <taxon>Spermatophyta</taxon>
        <taxon>Magnoliopsida</taxon>
        <taxon>eudicotyledons</taxon>
        <taxon>Gunneridae</taxon>
        <taxon>Pentapetalae</taxon>
        <taxon>rosids</taxon>
        <taxon>fabids</taxon>
        <taxon>Rosales</taxon>
        <taxon>Rosaceae</taxon>
        <taxon>Amygdaloideae</taxon>
        <taxon>Amygdaleae</taxon>
        <taxon>Prunus</taxon>
    </lineage>
</organism>
<name>A0A251MTU9_PRUPE</name>
<dbReference type="Proteomes" id="UP000006882">
    <property type="component" value="Chromosome G8"/>
</dbReference>